<dbReference type="AlphaFoldDB" id="A0A3S4HPD7"/>
<feature type="compositionally biased region" description="Low complexity" evidence="1">
    <location>
        <begin position="36"/>
        <end position="49"/>
    </location>
</feature>
<evidence type="ECO:0000313" key="3">
    <source>
        <dbReference type="Proteomes" id="UP000282433"/>
    </source>
</evidence>
<protein>
    <submittedName>
        <fullName evidence="2">Uncharacterized protein</fullName>
    </submittedName>
</protein>
<reference evidence="2 3" key="1">
    <citation type="submission" date="2018-12" db="EMBL/GenBank/DDBJ databases">
        <authorList>
            <consortium name="Pathogen Informatics"/>
        </authorList>
    </citation>
    <scope>NUCLEOTIDE SEQUENCE [LARGE SCALE GENOMIC DNA]</scope>
    <source>
        <strain evidence="2 3">NCTC13635</strain>
    </source>
</reference>
<sequence>MKSWNGSAAWPKKPLREAVQGGHQRIIEREKDRSPTADAGAGPAPATAPRRWRRRPGRNRSSRTRCRRSPAVQIPAAKRARPAGSECWCSAGERPPHSRRRSAAGEDQHAFPVVQIALAGDVAVAKGALCPGGIAAQRPIVNSQMVDKRGAQLHPARLPGKPRSGSSLRSHQVFRE</sequence>
<name>A0A3S4HPD7_KLEPN</name>
<organism evidence="2 3">
    <name type="scientific">Klebsiella pneumoniae</name>
    <dbReference type="NCBI Taxonomy" id="573"/>
    <lineage>
        <taxon>Bacteria</taxon>
        <taxon>Pseudomonadati</taxon>
        <taxon>Pseudomonadota</taxon>
        <taxon>Gammaproteobacteria</taxon>
        <taxon>Enterobacterales</taxon>
        <taxon>Enterobacteriaceae</taxon>
        <taxon>Klebsiella/Raoultella group</taxon>
        <taxon>Klebsiella</taxon>
        <taxon>Klebsiella pneumoniae complex</taxon>
    </lineage>
</organism>
<evidence type="ECO:0000256" key="1">
    <source>
        <dbReference type="SAM" id="MobiDB-lite"/>
    </source>
</evidence>
<dbReference type="Proteomes" id="UP000282433">
    <property type="component" value="Chromosome"/>
</dbReference>
<proteinExistence type="predicted"/>
<feature type="compositionally biased region" description="Basic and acidic residues" evidence="1">
    <location>
        <begin position="25"/>
        <end position="35"/>
    </location>
</feature>
<evidence type="ECO:0000313" key="2">
    <source>
        <dbReference type="EMBL" id="VEB00488.1"/>
    </source>
</evidence>
<dbReference type="EMBL" id="LR134162">
    <property type="protein sequence ID" value="VEB00488.1"/>
    <property type="molecule type" value="Genomic_DNA"/>
</dbReference>
<accession>A0A3S4HPD7</accession>
<feature type="region of interest" description="Disordered" evidence="1">
    <location>
        <begin position="151"/>
        <end position="176"/>
    </location>
</feature>
<feature type="compositionally biased region" description="Basic residues" evidence="1">
    <location>
        <begin position="50"/>
        <end position="68"/>
    </location>
</feature>
<feature type="region of interest" description="Disordered" evidence="1">
    <location>
        <begin position="1"/>
        <end position="106"/>
    </location>
</feature>
<gene>
    <name evidence="2" type="ORF">NCTC13635_01342</name>
</gene>